<feature type="domain" description="EfeO-type cupredoxin-like" evidence="1">
    <location>
        <begin position="2"/>
        <end position="97"/>
    </location>
</feature>
<dbReference type="InterPro" id="IPR052721">
    <property type="entry name" value="ET_Amicyanin"/>
</dbReference>
<sequence>MMLAAIFTIAGVAYANAAVIRVQVSNYRFNPPQIVAHVGDTIQWVSSDVAPHTATARNGTWDLPIPSGQSGSIILTGAGTIDYYCRYHPNMVGRITVLKGRAR</sequence>
<name>A0ABX0V9R2_9HYPH</name>
<dbReference type="Proteomes" id="UP000707352">
    <property type="component" value="Unassembled WGS sequence"/>
</dbReference>
<dbReference type="PANTHER" id="PTHR36507">
    <property type="entry name" value="BLL1555 PROTEIN"/>
    <property type="match status" value="1"/>
</dbReference>
<proteinExistence type="predicted"/>
<protein>
    <submittedName>
        <fullName evidence="2">Amicyanin</fullName>
    </submittedName>
</protein>
<evidence type="ECO:0000313" key="2">
    <source>
        <dbReference type="EMBL" id="NIX75136.1"/>
    </source>
</evidence>
<accession>A0ABX0V9R2</accession>
<dbReference type="InterPro" id="IPR008972">
    <property type="entry name" value="Cupredoxin"/>
</dbReference>
<dbReference type="EMBL" id="JAATJS010000001">
    <property type="protein sequence ID" value="NIX75136.1"/>
    <property type="molecule type" value="Genomic_DNA"/>
</dbReference>
<evidence type="ECO:0000259" key="1">
    <source>
        <dbReference type="Pfam" id="PF13473"/>
    </source>
</evidence>
<dbReference type="Gene3D" id="2.60.40.420">
    <property type="entry name" value="Cupredoxins - blue copper proteins"/>
    <property type="match status" value="1"/>
</dbReference>
<comment type="caution">
    <text evidence="2">The sequence shown here is derived from an EMBL/GenBank/DDBJ whole genome shotgun (WGS) entry which is preliminary data.</text>
</comment>
<dbReference type="Pfam" id="PF13473">
    <property type="entry name" value="Cupredoxin_1"/>
    <property type="match status" value="1"/>
</dbReference>
<dbReference type="SUPFAM" id="SSF49503">
    <property type="entry name" value="Cupredoxins"/>
    <property type="match status" value="1"/>
</dbReference>
<organism evidence="2 3">
    <name type="scientific">Microvirga terricola</name>
    <dbReference type="NCBI Taxonomy" id="2719797"/>
    <lineage>
        <taxon>Bacteria</taxon>
        <taxon>Pseudomonadati</taxon>
        <taxon>Pseudomonadota</taxon>
        <taxon>Alphaproteobacteria</taxon>
        <taxon>Hyphomicrobiales</taxon>
        <taxon>Methylobacteriaceae</taxon>
        <taxon>Microvirga</taxon>
    </lineage>
</organism>
<dbReference type="InterPro" id="IPR028096">
    <property type="entry name" value="EfeO_Cupredoxin"/>
</dbReference>
<dbReference type="PANTHER" id="PTHR36507:SF1">
    <property type="entry name" value="BLL1555 PROTEIN"/>
    <property type="match status" value="1"/>
</dbReference>
<evidence type="ECO:0000313" key="3">
    <source>
        <dbReference type="Proteomes" id="UP000707352"/>
    </source>
</evidence>
<gene>
    <name evidence="2" type="ORF">HB375_00730</name>
</gene>
<reference evidence="2 3" key="1">
    <citation type="submission" date="2020-03" db="EMBL/GenBank/DDBJ databases">
        <title>The genome sequence of Microvirga sp. c23x22.</title>
        <authorList>
            <person name="Zhang X."/>
        </authorList>
    </citation>
    <scope>NUCLEOTIDE SEQUENCE [LARGE SCALE GENOMIC DNA]</scope>
    <source>
        <strain evidence="3">c23x22</strain>
    </source>
</reference>
<keyword evidence="3" id="KW-1185">Reference proteome</keyword>